<dbReference type="SMART" id="SM00256">
    <property type="entry name" value="FBOX"/>
    <property type="match status" value="1"/>
</dbReference>
<dbReference type="PANTHER" id="PTHR23014">
    <property type="entry name" value="F-BOX A PROTEIN"/>
    <property type="match status" value="1"/>
</dbReference>
<name>A0A1I7T1R2_9PELO</name>
<sequence length="680" mass="79223">MHELYGNPKKLLEGQDFISALCEDIEELLRKQRRPYLNNFDLFLHSDPSDDTNNINERQEYVSMKFFEKFEEIMKRKRALLKVKSFNMNPHSQDQLLSVFRHLKPGVLETISLHSKNQTKRLKPDWQLLQSLLEKLPAETRALFTNIEENTNQIMPMLPAEMFDIYGIQSLKEPVNIELEKVVKMDQWKEAKQVITDNLIVSLPLGSLLNFQFACVKLKYISSDNLLLLKKLLQSGTPINMEIGYVHFSDHDLNNISYRNPFDVFGIPHKNSTSSTRIAELSSDPEKVIVKTWYLPTRDPDFYGCIRHRSDNIFVFSYAKKQGIREEKVIENDWTGLVLLVNVFPVVMENILKVTDLRSRLNLRKVCRDLRNFIDDTRIKTRERRIGISVLFNSIDTRFEENGESVRVYFKGDEEKCIVMREKAKENQKNHSKFDINVVNDLDFLTGFFNELDIVLGNHRSILDELQIDFPCFMEEEEVVDHEFGVKVLRRLKQYLEYKYYKISVKRLSINLFHQSQIIDILPYINPDKLEKVELINLKGVTGKLDIQEILKTEQWKKAKELELINFFIGLPAGSLTHFAKVKCCIDTIEAQNLMALKTACLASPKEFAIECQSFDTEDLYETFGRPLILVTEGVKTRNWFFRIPNNSENVVSLVIESLSLVTFSRVPVEDVPTNATIHD</sequence>
<dbReference type="CDD" id="cd22150">
    <property type="entry name" value="F-box_CeFBXA-like"/>
    <property type="match status" value="1"/>
</dbReference>
<feature type="domain" description="F-box" evidence="1">
    <location>
        <begin position="344"/>
        <end position="383"/>
    </location>
</feature>
<dbReference type="InterPro" id="IPR001810">
    <property type="entry name" value="F-box_dom"/>
</dbReference>
<evidence type="ECO:0000259" key="1">
    <source>
        <dbReference type="SMART" id="SM00256"/>
    </source>
</evidence>
<organism evidence="2 3">
    <name type="scientific">Caenorhabditis tropicalis</name>
    <dbReference type="NCBI Taxonomy" id="1561998"/>
    <lineage>
        <taxon>Eukaryota</taxon>
        <taxon>Metazoa</taxon>
        <taxon>Ecdysozoa</taxon>
        <taxon>Nematoda</taxon>
        <taxon>Chromadorea</taxon>
        <taxon>Rhabditida</taxon>
        <taxon>Rhabditina</taxon>
        <taxon>Rhabditomorpha</taxon>
        <taxon>Rhabditoidea</taxon>
        <taxon>Rhabditidae</taxon>
        <taxon>Peloderinae</taxon>
        <taxon>Caenorhabditis</taxon>
    </lineage>
</organism>
<protein>
    <submittedName>
        <fullName evidence="3">F-box domain-containing protein</fullName>
    </submittedName>
</protein>
<proteinExistence type="predicted"/>
<accession>A0A1I7T1R2</accession>
<evidence type="ECO:0000313" key="2">
    <source>
        <dbReference type="Proteomes" id="UP000095282"/>
    </source>
</evidence>
<dbReference type="AlphaFoldDB" id="A0A1I7T1R2"/>
<keyword evidence="2" id="KW-1185">Reference proteome</keyword>
<reference evidence="3" key="1">
    <citation type="submission" date="2016-11" db="UniProtKB">
        <authorList>
            <consortium name="WormBaseParasite"/>
        </authorList>
    </citation>
    <scope>IDENTIFICATION</scope>
</reference>
<dbReference type="Proteomes" id="UP000095282">
    <property type="component" value="Unplaced"/>
</dbReference>
<dbReference type="InterPro" id="IPR002900">
    <property type="entry name" value="DUF38/FTH_CAE_spp"/>
</dbReference>
<evidence type="ECO:0000313" key="3">
    <source>
        <dbReference type="WBParaSite" id="Csp11.Scaffold464.g1580.t1"/>
    </source>
</evidence>
<dbReference type="WBParaSite" id="Csp11.Scaffold464.g1580.t1">
    <property type="protein sequence ID" value="Csp11.Scaffold464.g1580.t1"/>
    <property type="gene ID" value="Csp11.Scaffold464.g1580"/>
</dbReference>
<dbReference type="PANTHER" id="PTHR23014:SF1">
    <property type="entry name" value="DUF38 DOMAIN-CONTAINING PROTEIN-RELATED"/>
    <property type="match status" value="1"/>
</dbReference>
<dbReference type="eggNOG" id="ENOG502THK6">
    <property type="taxonomic scope" value="Eukaryota"/>
</dbReference>
<dbReference type="Pfam" id="PF01827">
    <property type="entry name" value="FTH"/>
    <property type="match status" value="3"/>
</dbReference>